<evidence type="ECO:0000313" key="1">
    <source>
        <dbReference type="EMBL" id="KCV83495.1"/>
    </source>
</evidence>
<evidence type="ECO:0000313" key="2">
    <source>
        <dbReference type="Proteomes" id="UP000024836"/>
    </source>
</evidence>
<accession>A0A058ZQH6</accession>
<organism evidence="1 2">
    <name type="scientific">Actibacterium atlanticum</name>
    <dbReference type="NCBI Taxonomy" id="1461693"/>
    <lineage>
        <taxon>Bacteria</taxon>
        <taxon>Pseudomonadati</taxon>
        <taxon>Pseudomonadota</taxon>
        <taxon>Alphaproteobacteria</taxon>
        <taxon>Rhodobacterales</taxon>
        <taxon>Roseobacteraceae</taxon>
        <taxon>Actibacterium</taxon>
    </lineage>
</organism>
<protein>
    <submittedName>
        <fullName evidence="1">Uncharacterized protein</fullName>
    </submittedName>
</protein>
<dbReference type="eggNOG" id="ENOG5032XDU">
    <property type="taxonomic scope" value="Bacteria"/>
</dbReference>
<reference evidence="1 2" key="1">
    <citation type="submission" date="2013-04" db="EMBL/GenBank/DDBJ databases">
        <title>Shimia sp. 22II-S11-Z10 Genome Sequencing.</title>
        <authorList>
            <person name="Lai Q."/>
            <person name="Li G."/>
            <person name="Shao Z."/>
        </authorList>
    </citation>
    <scope>NUCLEOTIDE SEQUENCE [LARGE SCALE GENOMIC DNA]</scope>
    <source>
        <strain evidence="2">22II-S11-Z10</strain>
    </source>
</reference>
<sequence>MTMISPIGGEDAAQAVLVAAEEHYQRAIDALNTLIKDVDAGQSARAKELKSALSELGKATQTAFDERAKVEKRIRNESGAVHDYALDFEQARAEIGRRLACLSTAAGTGSVSDGVE</sequence>
<gene>
    <name evidence="1" type="ORF">ATO10_02005</name>
</gene>
<dbReference type="STRING" id="1461693.ATO10_02005"/>
<dbReference type="EMBL" id="AQQY01000001">
    <property type="protein sequence ID" value="KCV83495.1"/>
    <property type="molecule type" value="Genomic_DNA"/>
</dbReference>
<name>A0A058ZQH6_9RHOB</name>
<dbReference type="AlphaFoldDB" id="A0A058ZQH6"/>
<dbReference type="RefSeq" id="WP_035247325.1">
    <property type="nucleotide sequence ID" value="NZ_AQQY01000001.1"/>
</dbReference>
<comment type="caution">
    <text evidence="1">The sequence shown here is derived from an EMBL/GenBank/DDBJ whole genome shotgun (WGS) entry which is preliminary data.</text>
</comment>
<dbReference type="Proteomes" id="UP000024836">
    <property type="component" value="Unassembled WGS sequence"/>
</dbReference>
<keyword evidence="2" id="KW-1185">Reference proteome</keyword>
<proteinExistence type="predicted"/>